<protein>
    <recommendedName>
        <fullName evidence="2">Arrestin C-terminal-like domain-containing protein</fullName>
    </recommendedName>
</protein>
<dbReference type="Pfam" id="PF02752">
    <property type="entry name" value="Arrestin_C"/>
    <property type="match status" value="1"/>
</dbReference>
<dbReference type="InterPro" id="IPR050357">
    <property type="entry name" value="Arrestin_domain-protein"/>
</dbReference>
<feature type="region of interest" description="Disordered" evidence="1">
    <location>
        <begin position="101"/>
        <end position="130"/>
    </location>
</feature>
<sequence length="875" mass="95443">MTGQVTLSYYTSRGTVIYTPTNRHLERSQPARLPSPPCRPRIRRPHSIHITRLPAGLVPLDLRPSLSAPEPKKQSTFQVKLKKLASRENAKRVLGSVFSPFSSSNSAAPSSAATSSRSASPQTIGASFSSASADPTTIFARRATAGRAVDDSPIAMSRPSLGGDPPGAVPRHSLSANSVVSSISVSSKLTQEAEKPVCSGNGVSCSIILAEPVIFLTGLDHDGTNQNTSSKSALLRGKLQLNVTKSAKIKAVTVKFTGKTRTEWPEGIPPEKTKLFEEESLRTQVLPFFNALYEGSELGYGTMCNYVLRDKSASTSVTSLASTELPLPAQQSGGFSLPGLVNRSSRSSTILSGKDIKRLSLQSSQSRSFQKGDSPFGPTPQQKGWKVFHPGVYEYSFEIPIDNNSPETTKLPLASVLWMLEVIVERAGTFKANLQGFKEVPVIRSPSEDSLELVEPISISRNWDDQLHYEIMISGKSFPLGSRIPIAFKLTPLAKVQVHKLKVFVSECIEYNTSDKKVHRKDVTRKILLLEKSAGKPLGREYMGSEVKILRGGESNPEERNQRRELARRRRAQEAAATGSEPVPLPEPVDNMLGDIDLGLEQFLGQTEIEMFVQLPTCEMMEKDRTKRMAHDCTWKNVDVHHWIKIVMRISRADAENPGKRRHFEISIDSPISILSCRATQANLALPEYSGLNSGTVGQQRVCGCPNAAMSNNSPTSPTGSVPTLDILNGGDSLLTPENALTDLARPPQAHLATNAAAGVQRPIHFIRNPSYNPPAFDADDPPPPLATPPPGYEQVVGTPSHDGLADYFARLGEYEDDHVDTDDEDMNRVTSRGRVNVANPRTPGGRIARSMDIDRNFMFSPATFNNILAQQSGE</sequence>
<dbReference type="GO" id="GO:0005829">
    <property type="term" value="C:cytosol"/>
    <property type="evidence" value="ECO:0007669"/>
    <property type="project" value="TreeGrafter"/>
</dbReference>
<dbReference type="AlphaFoldDB" id="A0A2J6Q6T9"/>
<dbReference type="SMART" id="SM01017">
    <property type="entry name" value="Arrestin_C"/>
    <property type="match status" value="1"/>
</dbReference>
<dbReference type="PANTHER" id="PTHR11188">
    <property type="entry name" value="ARRESTIN DOMAIN CONTAINING PROTEIN"/>
    <property type="match status" value="1"/>
</dbReference>
<dbReference type="InterPro" id="IPR011022">
    <property type="entry name" value="Arrestin_C-like"/>
</dbReference>
<accession>A0A2J6Q6T9</accession>
<dbReference type="Gene3D" id="2.60.40.640">
    <property type="match status" value="1"/>
</dbReference>
<dbReference type="InterPro" id="IPR014752">
    <property type="entry name" value="Arrestin-like_C"/>
</dbReference>
<dbReference type="GO" id="GO:0030674">
    <property type="term" value="F:protein-macromolecule adaptor activity"/>
    <property type="evidence" value="ECO:0007669"/>
    <property type="project" value="TreeGrafter"/>
</dbReference>
<dbReference type="OrthoDB" id="2238745at2759"/>
<name>A0A2J6Q6T9_9HELO</name>
<dbReference type="EMBL" id="KZ613479">
    <property type="protein sequence ID" value="PMD21979.1"/>
    <property type="molecule type" value="Genomic_DNA"/>
</dbReference>
<reference evidence="3 4" key="1">
    <citation type="submission" date="2016-05" db="EMBL/GenBank/DDBJ databases">
        <title>A degradative enzymes factory behind the ericoid mycorrhizal symbiosis.</title>
        <authorList>
            <consortium name="DOE Joint Genome Institute"/>
            <person name="Martino E."/>
            <person name="Morin E."/>
            <person name="Grelet G."/>
            <person name="Kuo A."/>
            <person name="Kohler A."/>
            <person name="Daghino S."/>
            <person name="Barry K."/>
            <person name="Choi C."/>
            <person name="Cichocki N."/>
            <person name="Clum A."/>
            <person name="Copeland A."/>
            <person name="Hainaut M."/>
            <person name="Haridas S."/>
            <person name="Labutti K."/>
            <person name="Lindquist E."/>
            <person name="Lipzen A."/>
            <person name="Khouja H.-R."/>
            <person name="Murat C."/>
            <person name="Ohm R."/>
            <person name="Olson A."/>
            <person name="Spatafora J."/>
            <person name="Veneault-Fourrey C."/>
            <person name="Henrissat B."/>
            <person name="Grigoriev I."/>
            <person name="Martin F."/>
            <person name="Perotto S."/>
        </authorList>
    </citation>
    <scope>NUCLEOTIDE SEQUENCE [LARGE SCALE GENOMIC DNA]</scope>
    <source>
        <strain evidence="3 4">UAMH 7357</strain>
    </source>
</reference>
<evidence type="ECO:0000313" key="3">
    <source>
        <dbReference type="EMBL" id="PMD21979.1"/>
    </source>
</evidence>
<feature type="region of interest" description="Disordered" evidence="1">
    <location>
        <begin position="363"/>
        <end position="382"/>
    </location>
</feature>
<proteinExistence type="predicted"/>
<organism evidence="3 4">
    <name type="scientific">Hyaloscypha hepaticicola</name>
    <dbReference type="NCBI Taxonomy" id="2082293"/>
    <lineage>
        <taxon>Eukaryota</taxon>
        <taxon>Fungi</taxon>
        <taxon>Dikarya</taxon>
        <taxon>Ascomycota</taxon>
        <taxon>Pezizomycotina</taxon>
        <taxon>Leotiomycetes</taxon>
        <taxon>Helotiales</taxon>
        <taxon>Hyaloscyphaceae</taxon>
        <taxon>Hyaloscypha</taxon>
    </lineage>
</organism>
<dbReference type="STRING" id="1745343.A0A2J6Q6T9"/>
<evidence type="ECO:0000259" key="2">
    <source>
        <dbReference type="SMART" id="SM01017"/>
    </source>
</evidence>
<evidence type="ECO:0000256" key="1">
    <source>
        <dbReference type="SAM" id="MobiDB-lite"/>
    </source>
</evidence>
<keyword evidence="4" id="KW-1185">Reference proteome</keyword>
<feature type="domain" description="Arrestin C-terminal-like" evidence="2">
    <location>
        <begin position="463"/>
        <end position="679"/>
    </location>
</feature>
<gene>
    <name evidence="3" type="ORF">NA56DRAFT_570981</name>
</gene>
<dbReference type="GO" id="GO:0070086">
    <property type="term" value="P:ubiquitin-dependent endocytosis"/>
    <property type="evidence" value="ECO:0007669"/>
    <property type="project" value="TreeGrafter"/>
</dbReference>
<dbReference type="PANTHER" id="PTHR11188:SF174">
    <property type="entry name" value="ARRESTIN-RELATED TRAFFICKING ADAPTER 10-RELATED"/>
    <property type="match status" value="1"/>
</dbReference>
<feature type="region of interest" description="Disordered" evidence="1">
    <location>
        <begin position="550"/>
        <end position="588"/>
    </location>
</feature>
<feature type="compositionally biased region" description="Low complexity" evidence="1">
    <location>
        <begin position="101"/>
        <end position="121"/>
    </location>
</feature>
<evidence type="ECO:0000313" key="4">
    <source>
        <dbReference type="Proteomes" id="UP000235672"/>
    </source>
</evidence>
<dbReference type="Proteomes" id="UP000235672">
    <property type="component" value="Unassembled WGS sequence"/>
</dbReference>
<dbReference type="GO" id="GO:0031625">
    <property type="term" value="F:ubiquitin protein ligase binding"/>
    <property type="evidence" value="ECO:0007669"/>
    <property type="project" value="TreeGrafter"/>
</dbReference>